<dbReference type="SUPFAM" id="SSF48256">
    <property type="entry name" value="Citrate synthase"/>
    <property type="match status" value="1"/>
</dbReference>
<name>A0ABW7F2Y7_9BURK</name>
<dbReference type="InterPro" id="IPR036969">
    <property type="entry name" value="Citrate_synthase_sf"/>
</dbReference>
<evidence type="ECO:0008006" key="3">
    <source>
        <dbReference type="Google" id="ProtNLM"/>
    </source>
</evidence>
<dbReference type="EMBL" id="JBIGHV010000005">
    <property type="protein sequence ID" value="MFG6430999.1"/>
    <property type="molecule type" value="Genomic_DNA"/>
</dbReference>
<organism evidence="1 2">
    <name type="scientific">Pelomonas parva</name>
    <dbReference type="NCBI Taxonomy" id="3299032"/>
    <lineage>
        <taxon>Bacteria</taxon>
        <taxon>Pseudomonadati</taxon>
        <taxon>Pseudomonadota</taxon>
        <taxon>Betaproteobacteria</taxon>
        <taxon>Burkholderiales</taxon>
        <taxon>Sphaerotilaceae</taxon>
        <taxon>Roseateles</taxon>
    </lineage>
</organism>
<dbReference type="RefSeq" id="WP_394479705.1">
    <property type="nucleotide sequence ID" value="NZ_JBIGHV010000005.1"/>
</dbReference>
<comment type="caution">
    <text evidence="1">The sequence shown here is derived from an EMBL/GenBank/DDBJ whole genome shotgun (WGS) entry which is preliminary data.</text>
</comment>
<sequence length="269" mass="29085">MTAQKISLLEEHAGVLRTRMGGAFVGQRTVFRGHDLHADLADMDWLALYVFGITGQRYSAAQLKVLHAIWVCTSYPDARIWNNRVAALAGSARSSGTLAVSAALAVSEAEIYGRGIDIRAASFIQRAQQVIASGSSLDDCVRDELKRHRAIAGYGRPIAAGDERIGPMLRLVEREGLAGGAHVQAALAVEKHLQDGRWRLRMNYAALTAALTSDMGFTPRQHYQYGFPAFLAGMQPCYIEASEKPAGTLLPLACDNVTYEGAAPRAWGG</sequence>
<accession>A0ABW7F2Y7</accession>
<protein>
    <recommendedName>
        <fullName evidence="3">Citryl-CoA lyase</fullName>
    </recommendedName>
</protein>
<evidence type="ECO:0000313" key="2">
    <source>
        <dbReference type="Proteomes" id="UP001606210"/>
    </source>
</evidence>
<gene>
    <name evidence="1" type="ORF">ACG00Y_13805</name>
</gene>
<reference evidence="1 2" key="1">
    <citation type="submission" date="2024-08" db="EMBL/GenBank/DDBJ databases">
        <authorList>
            <person name="Lu H."/>
        </authorList>
    </citation>
    <scope>NUCLEOTIDE SEQUENCE [LARGE SCALE GENOMIC DNA]</scope>
    <source>
        <strain evidence="1 2">LYH14W</strain>
    </source>
</reference>
<dbReference type="Proteomes" id="UP001606210">
    <property type="component" value="Unassembled WGS sequence"/>
</dbReference>
<keyword evidence="2" id="KW-1185">Reference proteome</keyword>
<evidence type="ECO:0000313" key="1">
    <source>
        <dbReference type="EMBL" id="MFG6430999.1"/>
    </source>
</evidence>
<proteinExistence type="predicted"/>